<protein>
    <submittedName>
        <fullName evidence="9">Methylated-DNA--[protein]-cysteine S-methyltransferase</fullName>
    </submittedName>
</protein>
<evidence type="ECO:0000256" key="3">
    <source>
        <dbReference type="ARBA" id="ARBA00022679"/>
    </source>
</evidence>
<dbReference type="InterPro" id="IPR036388">
    <property type="entry name" value="WH-like_DNA-bd_sf"/>
</dbReference>
<dbReference type="Pfam" id="PF01035">
    <property type="entry name" value="DNA_binding_1"/>
    <property type="match status" value="2"/>
</dbReference>
<dbReference type="InterPro" id="IPR014048">
    <property type="entry name" value="MethylDNA_cys_MeTrfase_DNA-bd"/>
</dbReference>
<comment type="caution">
    <text evidence="9">The sequence shown here is derived from an EMBL/GenBank/DDBJ whole genome shotgun (WGS) entry which is preliminary data.</text>
</comment>
<comment type="catalytic activity">
    <reaction evidence="6">
        <text>a 6-O-methyl-2'-deoxyguanosine in DNA + L-cysteinyl-[protein] = S-methyl-L-cysteinyl-[protein] + a 2'-deoxyguanosine in DNA</text>
        <dbReference type="Rhea" id="RHEA:24000"/>
        <dbReference type="Rhea" id="RHEA-COMP:10131"/>
        <dbReference type="Rhea" id="RHEA-COMP:10132"/>
        <dbReference type="Rhea" id="RHEA-COMP:11367"/>
        <dbReference type="Rhea" id="RHEA-COMP:11368"/>
        <dbReference type="ChEBI" id="CHEBI:29950"/>
        <dbReference type="ChEBI" id="CHEBI:82612"/>
        <dbReference type="ChEBI" id="CHEBI:85445"/>
        <dbReference type="ChEBI" id="CHEBI:85448"/>
        <dbReference type="EC" id="2.1.1.63"/>
    </reaction>
</comment>
<keyword evidence="3" id="KW-0808">Transferase</keyword>
<dbReference type="InterPro" id="IPR001497">
    <property type="entry name" value="MethylDNA_cys_MeTrfase_AS"/>
</dbReference>
<evidence type="ECO:0000256" key="4">
    <source>
        <dbReference type="ARBA" id="ARBA00022763"/>
    </source>
</evidence>
<dbReference type="PANTHER" id="PTHR10815:SF13">
    <property type="entry name" value="METHYLATED-DNA--PROTEIN-CYSTEINE METHYLTRANSFERASE"/>
    <property type="match status" value="1"/>
</dbReference>
<gene>
    <name evidence="9" type="ORF">HXK03_00190</name>
</gene>
<evidence type="ECO:0000256" key="6">
    <source>
        <dbReference type="ARBA" id="ARBA00049348"/>
    </source>
</evidence>
<evidence type="ECO:0000313" key="9">
    <source>
        <dbReference type="EMBL" id="MBF0939284.1"/>
    </source>
</evidence>
<evidence type="ECO:0000313" key="10">
    <source>
        <dbReference type="Proteomes" id="UP000718630"/>
    </source>
</evidence>
<keyword evidence="2" id="KW-0489">Methyltransferase</keyword>
<reference evidence="9" key="1">
    <citation type="submission" date="2020-04" db="EMBL/GenBank/DDBJ databases">
        <title>Deep metagenomics examines the oral microbiome during advanced dental caries in children, revealing novel taxa and co-occurrences with host molecules.</title>
        <authorList>
            <person name="Baker J.L."/>
            <person name="Morton J.T."/>
            <person name="Dinis M."/>
            <person name="Alvarez R."/>
            <person name="Tran N.C."/>
            <person name="Knight R."/>
            <person name="Edlund A."/>
        </authorList>
    </citation>
    <scope>NUCLEOTIDE SEQUENCE</scope>
    <source>
        <strain evidence="9">JCVI_32_bin.64</strain>
    </source>
</reference>
<organism evidence="9 10">
    <name type="scientific">Schaalia georgiae</name>
    <dbReference type="NCBI Taxonomy" id="52768"/>
    <lineage>
        <taxon>Bacteria</taxon>
        <taxon>Bacillati</taxon>
        <taxon>Actinomycetota</taxon>
        <taxon>Actinomycetes</taxon>
        <taxon>Actinomycetales</taxon>
        <taxon>Actinomycetaceae</taxon>
        <taxon>Schaalia</taxon>
    </lineage>
</organism>
<dbReference type="InterPro" id="IPR036631">
    <property type="entry name" value="MGMT_N_sf"/>
</dbReference>
<comment type="catalytic activity">
    <reaction evidence="1">
        <text>a 4-O-methyl-thymidine in DNA + L-cysteinyl-[protein] = a thymidine in DNA + S-methyl-L-cysteinyl-[protein]</text>
        <dbReference type="Rhea" id="RHEA:53428"/>
        <dbReference type="Rhea" id="RHEA-COMP:10131"/>
        <dbReference type="Rhea" id="RHEA-COMP:10132"/>
        <dbReference type="Rhea" id="RHEA-COMP:13555"/>
        <dbReference type="Rhea" id="RHEA-COMP:13556"/>
        <dbReference type="ChEBI" id="CHEBI:29950"/>
        <dbReference type="ChEBI" id="CHEBI:82612"/>
        <dbReference type="ChEBI" id="CHEBI:137386"/>
        <dbReference type="ChEBI" id="CHEBI:137387"/>
        <dbReference type="EC" id="2.1.1.63"/>
    </reaction>
</comment>
<dbReference type="SUPFAM" id="SSF53155">
    <property type="entry name" value="Methylated DNA-protein cysteine methyltransferase domain"/>
    <property type="match status" value="1"/>
</dbReference>
<dbReference type="AlphaFoldDB" id="A0A929N1Z2"/>
<feature type="domain" description="Methylated-DNA-[protein]-cysteine S-methyltransferase DNA binding" evidence="8">
    <location>
        <begin position="147"/>
        <end position="201"/>
    </location>
</feature>
<dbReference type="GO" id="GO:0006281">
    <property type="term" value="P:DNA repair"/>
    <property type="evidence" value="ECO:0007669"/>
    <property type="project" value="UniProtKB-KW"/>
</dbReference>
<dbReference type="PROSITE" id="PS00374">
    <property type="entry name" value="MGMT"/>
    <property type="match status" value="1"/>
</dbReference>
<evidence type="ECO:0000256" key="1">
    <source>
        <dbReference type="ARBA" id="ARBA00001286"/>
    </source>
</evidence>
<dbReference type="Proteomes" id="UP000718630">
    <property type="component" value="Unassembled WGS sequence"/>
</dbReference>
<sequence>MRTKTFPTSDDLAIAIHRGPLGPMTLAAHGGTLVGAWFYRQRFFGAPYGVDEAVVGFARDAADPALRAADAWLDAYYAGSNPPLDFPLRAYGNDFQLRVWDALLRVPYGTTTSYGKLAEALTQESQRPQGTGAQSGNGGKRAAHRTAAASRPVSPRVVGWAVGRNPISLFVPCHRVLSASGGVSGYAGGVDRKEWLLALESGRVVAGLFGGVEGA</sequence>
<dbReference type="EMBL" id="JABZFZ010000004">
    <property type="protein sequence ID" value="MBF0939284.1"/>
    <property type="molecule type" value="Genomic_DNA"/>
</dbReference>
<feature type="domain" description="Methylated-DNA-[protein]-cysteine S-methyltransferase DNA binding" evidence="8">
    <location>
        <begin position="94"/>
        <end position="125"/>
    </location>
</feature>
<evidence type="ECO:0000256" key="7">
    <source>
        <dbReference type="SAM" id="MobiDB-lite"/>
    </source>
</evidence>
<evidence type="ECO:0000256" key="5">
    <source>
        <dbReference type="ARBA" id="ARBA00023204"/>
    </source>
</evidence>
<dbReference type="GO" id="GO:0032259">
    <property type="term" value="P:methylation"/>
    <property type="evidence" value="ECO:0007669"/>
    <property type="project" value="UniProtKB-KW"/>
</dbReference>
<dbReference type="Gene3D" id="3.30.160.70">
    <property type="entry name" value="Methylated DNA-protein cysteine methyltransferase domain"/>
    <property type="match status" value="1"/>
</dbReference>
<evidence type="ECO:0000256" key="2">
    <source>
        <dbReference type="ARBA" id="ARBA00022603"/>
    </source>
</evidence>
<feature type="region of interest" description="Disordered" evidence="7">
    <location>
        <begin position="120"/>
        <end position="150"/>
    </location>
</feature>
<dbReference type="CDD" id="cd06445">
    <property type="entry name" value="ATase"/>
    <property type="match status" value="1"/>
</dbReference>
<dbReference type="GO" id="GO:0003908">
    <property type="term" value="F:methylated-DNA-[protein]-cysteine S-methyltransferase activity"/>
    <property type="evidence" value="ECO:0007669"/>
    <property type="project" value="UniProtKB-EC"/>
</dbReference>
<dbReference type="Gene3D" id="1.10.10.10">
    <property type="entry name" value="Winged helix-like DNA-binding domain superfamily/Winged helix DNA-binding domain"/>
    <property type="match status" value="1"/>
</dbReference>
<proteinExistence type="predicted"/>
<keyword evidence="5" id="KW-0234">DNA repair</keyword>
<evidence type="ECO:0000259" key="8">
    <source>
        <dbReference type="Pfam" id="PF01035"/>
    </source>
</evidence>
<accession>A0A929N1Z2</accession>
<dbReference type="SUPFAM" id="SSF46767">
    <property type="entry name" value="Methylated DNA-protein cysteine methyltransferase, C-terminal domain"/>
    <property type="match status" value="2"/>
</dbReference>
<dbReference type="PANTHER" id="PTHR10815">
    <property type="entry name" value="METHYLATED-DNA--PROTEIN-CYSTEINE METHYLTRANSFERASE"/>
    <property type="match status" value="1"/>
</dbReference>
<feature type="compositionally biased region" description="Polar residues" evidence="7">
    <location>
        <begin position="122"/>
        <end position="132"/>
    </location>
</feature>
<keyword evidence="4" id="KW-0227">DNA damage</keyword>
<name>A0A929N1Z2_9ACTO</name>
<dbReference type="NCBIfam" id="TIGR00589">
    <property type="entry name" value="ogt"/>
    <property type="match status" value="1"/>
</dbReference>
<dbReference type="InterPro" id="IPR036217">
    <property type="entry name" value="MethylDNA_cys_MeTrfase_DNAb"/>
</dbReference>